<organism evidence="1 2">
    <name type="scientific">Shewanella woodyi (strain ATCC 51908 / MS32)</name>
    <dbReference type="NCBI Taxonomy" id="392500"/>
    <lineage>
        <taxon>Bacteria</taxon>
        <taxon>Pseudomonadati</taxon>
        <taxon>Pseudomonadota</taxon>
        <taxon>Gammaproteobacteria</taxon>
        <taxon>Alteromonadales</taxon>
        <taxon>Shewanellaceae</taxon>
        <taxon>Shewanella</taxon>
    </lineage>
</organism>
<evidence type="ECO:0000313" key="1">
    <source>
        <dbReference type="EMBL" id="ACA85871.1"/>
    </source>
</evidence>
<dbReference type="Pfam" id="PF13527">
    <property type="entry name" value="Acetyltransf_9"/>
    <property type="match status" value="1"/>
</dbReference>
<dbReference type="Proteomes" id="UP000002168">
    <property type="component" value="Chromosome"/>
</dbReference>
<dbReference type="STRING" id="392500.Swoo_1585"/>
<dbReference type="HOGENOM" id="CLU_1007942_0_0_6"/>
<protein>
    <submittedName>
        <fullName evidence="1">Uncharacterized protein</fullName>
    </submittedName>
</protein>
<dbReference type="eggNOG" id="COG4552">
    <property type="taxonomic scope" value="Bacteria"/>
</dbReference>
<name>B1KLE6_SHEWM</name>
<dbReference type="InterPro" id="IPR016181">
    <property type="entry name" value="Acyl_CoA_acyltransferase"/>
</dbReference>
<reference evidence="1 2" key="1">
    <citation type="submission" date="2008-02" db="EMBL/GenBank/DDBJ databases">
        <title>Complete sequence of Shewanella woodyi ATCC 51908.</title>
        <authorList>
            <consortium name="US DOE Joint Genome Institute"/>
            <person name="Copeland A."/>
            <person name="Lucas S."/>
            <person name="Lapidus A."/>
            <person name="Glavina del Rio T."/>
            <person name="Dalin E."/>
            <person name="Tice H."/>
            <person name="Bruce D."/>
            <person name="Goodwin L."/>
            <person name="Pitluck S."/>
            <person name="Sims D."/>
            <person name="Brettin T."/>
            <person name="Detter J.C."/>
            <person name="Han C."/>
            <person name="Kuske C.R."/>
            <person name="Schmutz J."/>
            <person name="Larimer F."/>
            <person name="Land M."/>
            <person name="Hauser L."/>
            <person name="Kyrpides N."/>
            <person name="Lykidis A."/>
            <person name="Zhao J.-S."/>
            <person name="Richardson P."/>
        </authorList>
    </citation>
    <scope>NUCLEOTIDE SEQUENCE [LARGE SCALE GENOMIC DNA]</scope>
    <source>
        <strain evidence="2">ATCC 51908 / MS32</strain>
    </source>
</reference>
<proteinExistence type="predicted"/>
<dbReference type="Gene3D" id="3.40.630.30">
    <property type="match status" value="1"/>
</dbReference>
<dbReference type="SUPFAM" id="SSF55729">
    <property type="entry name" value="Acyl-CoA N-acyltransferases (Nat)"/>
    <property type="match status" value="1"/>
</dbReference>
<evidence type="ECO:0000313" key="2">
    <source>
        <dbReference type="Proteomes" id="UP000002168"/>
    </source>
</evidence>
<dbReference type="AlphaFoldDB" id="B1KLE6"/>
<keyword evidence="2" id="KW-1185">Reference proteome</keyword>
<sequence>MNILDEISFIDIENTSQLLMHYDGIAALFLESFDKELNCDLWKWAYLDNPFGEPLVSIAIHDNKIIGHYAVIPMNLENSSSSMLGFLSMTTMVAVDYRKHRLFQLLAERVYKKIESLNEPAIVFGFPNDNSVPGFKKRLGWTVSEEYKVITLQADMIDLAVIQLNQHIDSSSFTLNLSQEKVCNWRTSKPNQTWSYDKNIGLKALDDGFDVMHLSTAPSLNLAKSMSSINLILPVSEEFLANSGCEVAFAYRFGYRTFNTSSEPKIFVQMSMSDIF</sequence>
<dbReference type="RefSeq" id="WP_012324217.1">
    <property type="nucleotide sequence ID" value="NC_010506.1"/>
</dbReference>
<gene>
    <name evidence="1" type="ordered locus">Swoo_1585</name>
</gene>
<dbReference type="EMBL" id="CP000961">
    <property type="protein sequence ID" value="ACA85871.1"/>
    <property type="molecule type" value="Genomic_DNA"/>
</dbReference>
<dbReference type="KEGG" id="swd:Swoo_1585"/>
<accession>B1KLE6</accession>